<reference evidence="3 5" key="1">
    <citation type="submission" date="2013-08" db="EMBL/GenBank/DDBJ databases">
        <title>Biodegradation of aromatic compounds in biofilm forming Pseudomonas isolated from sewage sludge.</title>
        <authorList>
            <person name="Qureshi A."/>
            <person name="Ghosh S."/>
            <person name="Khardenavis A.A."/>
            <person name="Kapley A."/>
            <person name="Purohit H.J."/>
        </authorList>
    </citation>
    <scope>NUCLEOTIDE SEQUENCE [LARGE SCALE GENOMIC DNA]</scope>
    <source>
        <strain evidence="3 5">EGD-AQ6</strain>
    </source>
</reference>
<feature type="compositionally biased region" description="Polar residues" evidence="1">
    <location>
        <begin position="85"/>
        <end position="109"/>
    </location>
</feature>
<keyword evidence="7" id="KW-1185">Reference proteome</keyword>
<reference evidence="2 6" key="2">
    <citation type="submission" date="2014-05" db="EMBL/GenBank/DDBJ databases">
        <title>Pseudomonas simiae WCS417.</title>
        <authorList>
            <person name="Berendsen R.L."/>
        </authorList>
    </citation>
    <scope>NUCLEOTIDE SEQUENCE [LARGE SCALE GENOMIC DNA]</scope>
    <source>
        <strain evidence="2 6">WCS417</strain>
    </source>
</reference>
<dbReference type="AlphaFoldDB" id="A0A1N7UD53"/>
<gene>
    <name evidence="4" type="ORF">GIW13_10040</name>
    <name evidence="3" type="ORF">O204_02585</name>
    <name evidence="2" type="ORF">PS417_04785</name>
</gene>
<dbReference type="EMBL" id="WKCM01000013">
    <property type="protein sequence ID" value="MCF5318625.1"/>
    <property type="molecule type" value="Genomic_DNA"/>
</dbReference>
<organism evidence="2 6">
    <name type="scientific">Pseudomonas simiae</name>
    <dbReference type="NCBI Taxonomy" id="321846"/>
    <lineage>
        <taxon>Bacteria</taxon>
        <taxon>Pseudomonadati</taxon>
        <taxon>Pseudomonadota</taxon>
        <taxon>Gammaproteobacteria</taxon>
        <taxon>Pseudomonadales</taxon>
        <taxon>Pseudomonadaceae</taxon>
        <taxon>Pseudomonas</taxon>
    </lineage>
</organism>
<evidence type="ECO:0000313" key="4">
    <source>
        <dbReference type="EMBL" id="MCF5318625.1"/>
    </source>
</evidence>
<dbReference type="Proteomes" id="UP000016504">
    <property type="component" value="Unassembled WGS sequence"/>
</dbReference>
<evidence type="ECO:0000313" key="6">
    <source>
        <dbReference type="Proteomes" id="UP000027308"/>
    </source>
</evidence>
<evidence type="ECO:0000313" key="3">
    <source>
        <dbReference type="EMBL" id="ERH58529.1"/>
    </source>
</evidence>
<feature type="region of interest" description="Disordered" evidence="1">
    <location>
        <begin position="79"/>
        <end position="109"/>
    </location>
</feature>
<accession>U1TK58</accession>
<protein>
    <submittedName>
        <fullName evidence="2">Uncharacterized protein</fullName>
    </submittedName>
</protein>
<dbReference type="RefSeq" id="WP_010212989.1">
    <property type="nucleotide sequence ID" value="NZ_AVQG01000012.1"/>
</dbReference>
<dbReference type="Proteomes" id="UP000814078">
    <property type="component" value="Unassembled WGS sequence"/>
</dbReference>
<dbReference type="Proteomes" id="UP000027308">
    <property type="component" value="Chromosome"/>
</dbReference>
<name>A0A1N7UD53_9PSED</name>
<evidence type="ECO:0000313" key="5">
    <source>
        <dbReference type="Proteomes" id="UP000016504"/>
    </source>
</evidence>
<dbReference type="GeneID" id="45621616"/>
<evidence type="ECO:0000313" key="2">
    <source>
        <dbReference type="EMBL" id="AIB34893.1"/>
    </source>
</evidence>
<dbReference type="EMBL" id="CP007637">
    <property type="protein sequence ID" value="AIB34893.1"/>
    <property type="molecule type" value="Genomic_DNA"/>
</dbReference>
<evidence type="ECO:0000256" key="1">
    <source>
        <dbReference type="SAM" id="MobiDB-lite"/>
    </source>
</evidence>
<accession>A0A1N7UD53</accession>
<reference evidence="4 7" key="3">
    <citation type="submission" date="2019-11" db="EMBL/GenBank/DDBJ databases">
        <title>Epiphytic Pseudomonas syringae from cherry orchards.</title>
        <authorList>
            <person name="Hulin M.T."/>
        </authorList>
    </citation>
    <scope>NUCLEOTIDE SEQUENCE [LARGE SCALE GENOMIC DNA]</scope>
    <source>
        <strain evidence="4 7">PA-5-11C</strain>
    </source>
</reference>
<proteinExistence type="predicted"/>
<sequence>MQSQQLTNLGQTLLQGAATLFPTALRGGPEEKAKGAGLMVGGAAAEGLGKRFGMSGGLLSKAVGAGLVYGGRAAQEFGKSRYDSADSTTNNTGNYNAYSPSNWGSRPAS</sequence>
<dbReference type="OrthoDB" id="7033342at2"/>
<evidence type="ECO:0000313" key="7">
    <source>
        <dbReference type="Proteomes" id="UP000814078"/>
    </source>
</evidence>
<dbReference type="EMBL" id="AVQG01000012">
    <property type="protein sequence ID" value="ERH58529.1"/>
    <property type="molecule type" value="Genomic_DNA"/>
</dbReference>